<protein>
    <submittedName>
        <fullName evidence="3">BTB domain-containing protein</fullName>
    </submittedName>
</protein>
<evidence type="ECO:0000259" key="1">
    <source>
        <dbReference type="PROSITE" id="PS50097"/>
    </source>
</evidence>
<dbReference type="WBParaSite" id="PDA_v2.g28063.t1">
    <property type="protein sequence ID" value="PDA_v2.g28063.t1"/>
    <property type="gene ID" value="PDA_v2.g28063"/>
</dbReference>
<evidence type="ECO:0000313" key="3">
    <source>
        <dbReference type="WBParaSite" id="PDA_v2.g28063.t1"/>
    </source>
</evidence>
<proteinExistence type="predicted"/>
<reference evidence="3" key="1">
    <citation type="submission" date="2022-11" db="UniProtKB">
        <authorList>
            <consortium name="WormBaseParasite"/>
        </authorList>
    </citation>
    <scope>IDENTIFICATION</scope>
</reference>
<organism evidence="2 3">
    <name type="scientific">Panagrolaimus davidi</name>
    <dbReference type="NCBI Taxonomy" id="227884"/>
    <lineage>
        <taxon>Eukaryota</taxon>
        <taxon>Metazoa</taxon>
        <taxon>Ecdysozoa</taxon>
        <taxon>Nematoda</taxon>
        <taxon>Chromadorea</taxon>
        <taxon>Rhabditida</taxon>
        <taxon>Tylenchina</taxon>
        <taxon>Panagrolaimomorpha</taxon>
        <taxon>Panagrolaimoidea</taxon>
        <taxon>Panagrolaimidae</taxon>
        <taxon>Panagrolaimus</taxon>
    </lineage>
</organism>
<dbReference type="Gene3D" id="3.30.710.10">
    <property type="entry name" value="Potassium Channel Kv1.1, Chain A"/>
    <property type="match status" value="1"/>
</dbReference>
<keyword evidence="2" id="KW-1185">Reference proteome</keyword>
<dbReference type="InterPro" id="IPR000210">
    <property type="entry name" value="BTB/POZ_dom"/>
</dbReference>
<dbReference type="SMART" id="SM00225">
    <property type="entry name" value="BTB"/>
    <property type="match status" value="1"/>
</dbReference>
<evidence type="ECO:0000313" key="2">
    <source>
        <dbReference type="Proteomes" id="UP000887578"/>
    </source>
</evidence>
<accession>A0A914Q978</accession>
<dbReference type="AlphaFoldDB" id="A0A914Q978"/>
<dbReference type="PROSITE" id="PS50097">
    <property type="entry name" value="BTB"/>
    <property type="match status" value="1"/>
</dbReference>
<sequence length="327" mass="37652">MSPEIMLEFPIALEWKISANNYYLKYKNSTNNDYFVSTKYTAVHSSNVKYYMELCPNGDRNERRGQTWIFLHLELGSETRVEAEYTISVKSANRHLNFNYVYGREFPGWGSCLCKPDDLFVNNSPFLINGDLYIKLEGTLKVKKAESLLGIHGMNGLWDQDYKDFTIVVKNMQKIEVHKNVLACCSPVFAAMFKSSWKEAAESKVDIPDFSFEIVEKAVKLCYDYKLVDEISIEEGIEIYAFGDKYDIEVVRNFVELYLGNNLTVSNFCEIVNFGISVNASKLKNKCMDFLICCFFKQIDVPKIEGIDKDFVAEALKNLLCHFCETL</sequence>
<feature type="domain" description="BTB" evidence="1">
    <location>
        <begin position="163"/>
        <end position="227"/>
    </location>
</feature>
<dbReference type="CDD" id="cd18186">
    <property type="entry name" value="BTB_POZ_ZBTB_KLHL-like"/>
    <property type="match status" value="1"/>
</dbReference>
<dbReference type="InterPro" id="IPR008974">
    <property type="entry name" value="TRAF-like"/>
</dbReference>
<dbReference type="SUPFAM" id="SSF49599">
    <property type="entry name" value="TRAF domain-like"/>
    <property type="match status" value="1"/>
</dbReference>
<dbReference type="SUPFAM" id="SSF54695">
    <property type="entry name" value="POZ domain"/>
    <property type="match status" value="1"/>
</dbReference>
<dbReference type="Proteomes" id="UP000887578">
    <property type="component" value="Unplaced"/>
</dbReference>
<dbReference type="Pfam" id="PF00651">
    <property type="entry name" value="BTB"/>
    <property type="match status" value="1"/>
</dbReference>
<name>A0A914Q978_9BILA</name>
<dbReference type="Gene3D" id="2.60.210.10">
    <property type="entry name" value="Apoptosis, Tumor Necrosis Factor Receptor Associated Protein 2, Chain A"/>
    <property type="match status" value="1"/>
</dbReference>
<dbReference type="PANTHER" id="PTHR24413">
    <property type="entry name" value="SPECKLE-TYPE POZ PROTEIN"/>
    <property type="match status" value="1"/>
</dbReference>
<dbReference type="InterPro" id="IPR011333">
    <property type="entry name" value="SKP1/BTB/POZ_sf"/>
</dbReference>